<dbReference type="Pfam" id="PF02631">
    <property type="entry name" value="RecX_HTH2"/>
    <property type="match status" value="1"/>
</dbReference>
<dbReference type="RefSeq" id="WP_111222075.1">
    <property type="nucleotide sequence ID" value="NZ_CP117255.1"/>
</dbReference>
<evidence type="ECO:0000256" key="1">
    <source>
        <dbReference type="ARBA" id="ARBA00004496"/>
    </source>
</evidence>
<gene>
    <name evidence="6" type="primary">recX</name>
    <name evidence="6" type="ORF">PR017_15305</name>
</gene>
<organism evidence="6 7">
    <name type="scientific">Rhizobium tumorigenes</name>
    <dbReference type="NCBI Taxonomy" id="2041385"/>
    <lineage>
        <taxon>Bacteria</taxon>
        <taxon>Pseudomonadati</taxon>
        <taxon>Pseudomonadota</taxon>
        <taxon>Alphaproteobacteria</taxon>
        <taxon>Hyphomicrobiales</taxon>
        <taxon>Rhizobiaceae</taxon>
        <taxon>Rhizobium/Agrobacterium group</taxon>
        <taxon>Rhizobium</taxon>
    </lineage>
</organism>
<protein>
    <recommendedName>
        <fullName evidence="3">Regulatory protein RecX</fullName>
    </recommendedName>
</protein>
<dbReference type="NCBIfam" id="NF001060">
    <property type="entry name" value="PRK00117.4-4"/>
    <property type="match status" value="1"/>
</dbReference>
<name>A0AAF1K6J8_9HYPH</name>
<comment type="similarity">
    <text evidence="2">Belongs to the RecX family.</text>
</comment>
<accession>A0AAF1K6J8</accession>
<keyword evidence="4" id="KW-0963">Cytoplasm</keyword>
<reference evidence="6 7" key="1">
    <citation type="journal article" date="2018" name="Sci. Rep.">
        <title>Rhizobium tumorigenes sp. nov., a novel plant tumorigenic bacterium isolated from cane gall tumors on thornless blackberry.</title>
        <authorList>
            <person name="Kuzmanovi N."/>
            <person name="Smalla K."/>
            <person name="Gronow S."/>
            <person name="PuBawska J."/>
        </authorList>
    </citation>
    <scope>NUCLEOTIDE SEQUENCE [LARGE SCALE GENOMIC DNA]</scope>
    <source>
        <strain evidence="6 7">1078</strain>
    </source>
</reference>
<evidence type="ECO:0000256" key="2">
    <source>
        <dbReference type="ARBA" id="ARBA00009695"/>
    </source>
</evidence>
<dbReference type="InterPro" id="IPR053924">
    <property type="entry name" value="RecX_HTH_2nd"/>
</dbReference>
<evidence type="ECO:0000256" key="4">
    <source>
        <dbReference type="ARBA" id="ARBA00022490"/>
    </source>
</evidence>
<dbReference type="InterPro" id="IPR036388">
    <property type="entry name" value="WH-like_DNA-bd_sf"/>
</dbReference>
<evidence type="ECO:0000259" key="5">
    <source>
        <dbReference type="Pfam" id="PF02631"/>
    </source>
</evidence>
<dbReference type="KEGG" id="rtu:PR017_15305"/>
<sequence>MGSAAILIEFPKARARPSEVPEEDQGSVPTPRMLAWTRNATLSRLERRMMTEKELSEAIVKKAKAKFEDITGDQLRAISAAAVALAYEQKALDDGAYARQKTDAAVRNGKSKRFIAQTLSAKGVDTDVAASALKDTDDLYAAVVFARKRAFGPYRRGEVDDKRRAKELSAFARNGFGFTIGNAVFEMSADEADAILAG</sequence>
<proteinExistence type="inferred from homology"/>
<feature type="domain" description="RecX second three-helical" evidence="5">
    <location>
        <begin position="93"/>
        <end position="133"/>
    </location>
</feature>
<evidence type="ECO:0000313" key="6">
    <source>
        <dbReference type="EMBL" id="WFR95149.1"/>
    </source>
</evidence>
<dbReference type="Proteomes" id="UP000249499">
    <property type="component" value="Chromosome"/>
</dbReference>
<dbReference type="Gene3D" id="1.10.10.10">
    <property type="entry name" value="Winged helix-like DNA-binding domain superfamily/Winged helix DNA-binding domain"/>
    <property type="match status" value="1"/>
</dbReference>
<keyword evidence="7" id="KW-1185">Reference proteome</keyword>
<evidence type="ECO:0000256" key="3">
    <source>
        <dbReference type="ARBA" id="ARBA00018111"/>
    </source>
</evidence>
<dbReference type="EMBL" id="CP117255">
    <property type="protein sequence ID" value="WFR95149.1"/>
    <property type="molecule type" value="Genomic_DNA"/>
</dbReference>
<comment type="subcellular location">
    <subcellularLocation>
        <location evidence="1">Cytoplasm</location>
    </subcellularLocation>
</comment>
<evidence type="ECO:0000313" key="7">
    <source>
        <dbReference type="Proteomes" id="UP000249499"/>
    </source>
</evidence>
<reference evidence="7" key="2">
    <citation type="journal article" date="2023" name="MicrobiologyOpen">
        <title>Genomics of the tumorigenes clade of the family Rhizobiaceae and description of Rhizobium rhododendri sp. nov.</title>
        <authorList>
            <person name="Kuzmanovic N."/>
            <person name="diCenzo G.C."/>
            <person name="Bunk B."/>
            <person name="Sproeer C."/>
            <person name="Fruehling A."/>
            <person name="Neumann-Schaal M."/>
            <person name="Overmann J."/>
            <person name="Smalla K."/>
        </authorList>
    </citation>
    <scope>NUCLEOTIDE SEQUENCE [LARGE SCALE GENOMIC DNA]</scope>
    <source>
        <strain evidence="7">1078</strain>
    </source>
</reference>
<dbReference type="AlphaFoldDB" id="A0AAF1K6J8"/>
<dbReference type="GO" id="GO:0005737">
    <property type="term" value="C:cytoplasm"/>
    <property type="evidence" value="ECO:0007669"/>
    <property type="project" value="UniProtKB-SubCell"/>
</dbReference>